<gene>
    <name evidence="6" type="ORF">DI632_06570</name>
</gene>
<proteinExistence type="predicted"/>
<keyword evidence="3" id="KW-0804">Transcription</keyword>
<dbReference type="GO" id="GO:0000976">
    <property type="term" value="F:transcription cis-regulatory region binding"/>
    <property type="evidence" value="ECO:0007669"/>
    <property type="project" value="TreeGrafter"/>
</dbReference>
<dbReference type="PANTHER" id="PTHR30055">
    <property type="entry name" value="HTH-TYPE TRANSCRIPTIONAL REGULATOR RUTR"/>
    <property type="match status" value="1"/>
</dbReference>
<dbReference type="Pfam" id="PF00440">
    <property type="entry name" value="TetR_N"/>
    <property type="match status" value="1"/>
</dbReference>
<accession>A0A2W4ZA60</accession>
<keyword evidence="1" id="KW-0805">Transcription regulation</keyword>
<dbReference type="InterPro" id="IPR001647">
    <property type="entry name" value="HTH_TetR"/>
</dbReference>
<keyword evidence="2 4" id="KW-0238">DNA-binding</keyword>
<name>A0A2W4ZA60_9SPHN</name>
<dbReference type="InterPro" id="IPR050109">
    <property type="entry name" value="HTH-type_TetR-like_transc_reg"/>
</dbReference>
<feature type="DNA-binding region" description="H-T-H motif" evidence="4">
    <location>
        <begin position="39"/>
        <end position="58"/>
    </location>
</feature>
<evidence type="ECO:0000256" key="1">
    <source>
        <dbReference type="ARBA" id="ARBA00023015"/>
    </source>
</evidence>
<organism evidence="6 7">
    <name type="scientific">Sphingomonas hengshuiensis</name>
    <dbReference type="NCBI Taxonomy" id="1609977"/>
    <lineage>
        <taxon>Bacteria</taxon>
        <taxon>Pseudomonadati</taxon>
        <taxon>Pseudomonadota</taxon>
        <taxon>Alphaproteobacteria</taxon>
        <taxon>Sphingomonadales</taxon>
        <taxon>Sphingomonadaceae</taxon>
        <taxon>Sphingomonas</taxon>
    </lineage>
</organism>
<evidence type="ECO:0000259" key="5">
    <source>
        <dbReference type="PROSITE" id="PS50977"/>
    </source>
</evidence>
<reference evidence="6 7" key="1">
    <citation type="submission" date="2017-08" db="EMBL/GenBank/DDBJ databases">
        <title>Infants hospitalized years apart are colonized by the same room-sourced microbial strains.</title>
        <authorList>
            <person name="Brooks B."/>
            <person name="Olm M.R."/>
            <person name="Firek B.A."/>
            <person name="Baker R."/>
            <person name="Thomas B.C."/>
            <person name="Morowitz M.J."/>
            <person name="Banfield J.F."/>
        </authorList>
    </citation>
    <scope>NUCLEOTIDE SEQUENCE [LARGE SCALE GENOMIC DNA]</scope>
    <source>
        <strain evidence="6">S2_018_000_R3_110</strain>
    </source>
</reference>
<sequence length="223" mass="24346">MNLLQCREECRASRAVARREKLVAVARRLFSENGFHGTGVAQIAAESGIKVGQIYRDFADKEAIVAAIVEHDLRLFLLEAEIAQAVESGDTAAVRDWLRMFMRCGEASEARALMPEILAEAARNDRIKGIAHTINRRVKRALVQALTALAPHPGQAETRADLAELILTIGAGIMHRRIADPDFDEEAAYRRLGGLVEGAIDRMIGSGPAPILRNDHCGFVAAN</sequence>
<protein>
    <submittedName>
        <fullName evidence="6">TetR/AcrR family transcriptional regulator</fullName>
    </submittedName>
</protein>
<dbReference type="AlphaFoldDB" id="A0A2W4ZA60"/>
<dbReference type="PRINTS" id="PR00455">
    <property type="entry name" value="HTHTETR"/>
</dbReference>
<evidence type="ECO:0000256" key="3">
    <source>
        <dbReference type="ARBA" id="ARBA00023163"/>
    </source>
</evidence>
<evidence type="ECO:0000256" key="4">
    <source>
        <dbReference type="PROSITE-ProRule" id="PRU00335"/>
    </source>
</evidence>
<comment type="caution">
    <text evidence="6">The sequence shown here is derived from an EMBL/GenBank/DDBJ whole genome shotgun (WGS) entry which is preliminary data.</text>
</comment>
<dbReference type="GO" id="GO:0003700">
    <property type="term" value="F:DNA-binding transcription factor activity"/>
    <property type="evidence" value="ECO:0007669"/>
    <property type="project" value="TreeGrafter"/>
</dbReference>
<dbReference type="PANTHER" id="PTHR30055:SF234">
    <property type="entry name" value="HTH-TYPE TRANSCRIPTIONAL REGULATOR BETI"/>
    <property type="match status" value="1"/>
</dbReference>
<dbReference type="InterPro" id="IPR009057">
    <property type="entry name" value="Homeodomain-like_sf"/>
</dbReference>
<dbReference type="Gene3D" id="1.10.357.10">
    <property type="entry name" value="Tetracycline Repressor, domain 2"/>
    <property type="match status" value="1"/>
</dbReference>
<evidence type="ECO:0000313" key="6">
    <source>
        <dbReference type="EMBL" id="PZO78616.1"/>
    </source>
</evidence>
<evidence type="ECO:0000313" key="7">
    <source>
        <dbReference type="Proteomes" id="UP000248614"/>
    </source>
</evidence>
<dbReference type="SUPFAM" id="SSF46689">
    <property type="entry name" value="Homeodomain-like"/>
    <property type="match status" value="1"/>
</dbReference>
<dbReference type="Proteomes" id="UP000248614">
    <property type="component" value="Unassembled WGS sequence"/>
</dbReference>
<evidence type="ECO:0000256" key="2">
    <source>
        <dbReference type="ARBA" id="ARBA00023125"/>
    </source>
</evidence>
<feature type="domain" description="HTH tetR-type" evidence="5">
    <location>
        <begin position="16"/>
        <end position="76"/>
    </location>
</feature>
<dbReference type="PROSITE" id="PS50977">
    <property type="entry name" value="HTH_TETR_2"/>
    <property type="match status" value="1"/>
</dbReference>
<dbReference type="EMBL" id="QFNF01000011">
    <property type="protein sequence ID" value="PZO78616.1"/>
    <property type="molecule type" value="Genomic_DNA"/>
</dbReference>